<keyword evidence="3" id="KW-1185">Reference proteome</keyword>
<evidence type="ECO:0000256" key="1">
    <source>
        <dbReference type="SAM" id="Phobius"/>
    </source>
</evidence>
<reference evidence="2 3" key="1">
    <citation type="submission" date="2024-08" db="EMBL/GenBank/DDBJ databases">
        <authorList>
            <person name="Cucini C."/>
            <person name="Frati F."/>
        </authorList>
    </citation>
    <scope>NUCLEOTIDE SEQUENCE [LARGE SCALE GENOMIC DNA]</scope>
</reference>
<protein>
    <submittedName>
        <fullName evidence="2">Uncharacterized protein</fullName>
    </submittedName>
</protein>
<comment type="caution">
    <text evidence="2">The sequence shown here is derived from an EMBL/GenBank/DDBJ whole genome shotgun (WGS) entry which is preliminary data.</text>
</comment>
<name>A0ABP1RIB4_9HEXA</name>
<keyword evidence="1" id="KW-1133">Transmembrane helix</keyword>
<gene>
    <name evidence="2" type="ORF">ODALV1_LOCUS22533</name>
</gene>
<feature type="transmembrane region" description="Helical" evidence="1">
    <location>
        <begin position="464"/>
        <end position="490"/>
    </location>
</feature>
<evidence type="ECO:0000313" key="2">
    <source>
        <dbReference type="EMBL" id="CAL8128767.1"/>
    </source>
</evidence>
<evidence type="ECO:0000313" key="3">
    <source>
        <dbReference type="Proteomes" id="UP001642540"/>
    </source>
</evidence>
<keyword evidence="1" id="KW-0812">Transmembrane</keyword>
<dbReference type="Proteomes" id="UP001642540">
    <property type="component" value="Unassembled WGS sequence"/>
</dbReference>
<organism evidence="2 3">
    <name type="scientific">Orchesella dallaii</name>
    <dbReference type="NCBI Taxonomy" id="48710"/>
    <lineage>
        <taxon>Eukaryota</taxon>
        <taxon>Metazoa</taxon>
        <taxon>Ecdysozoa</taxon>
        <taxon>Arthropoda</taxon>
        <taxon>Hexapoda</taxon>
        <taxon>Collembola</taxon>
        <taxon>Entomobryomorpha</taxon>
        <taxon>Entomobryoidea</taxon>
        <taxon>Orchesellidae</taxon>
        <taxon>Orchesellinae</taxon>
        <taxon>Orchesella</taxon>
    </lineage>
</organism>
<keyword evidence="1" id="KW-0472">Membrane</keyword>
<sequence length="505" mass="58241">MENYFPDWTPSTFLNIFQGCYVMQYIGLLNKPGWSLDLLQKHLSNHQTSVPAILDKIGPEKVTGRYGMTLSSIVRCNTESSCEKRKYTSIRSTYPKFSKSQCIVQNVILDKRDFPFVRNFLLMVHLETPHFANVITQNSFVDLERYQRLSPWPQIKSEFFTLQTVPILYLICDKKVNSGNLFVEKWFMGHVIIRLPKSHVESLKNLEKSWLTAYKNITRESLSTNIYALTIGSLFSFMTSEIPPIRSTDFVHLYNSSTVVCIAGTGNPADPSSLHDWANSAKTISITNLQNQRQYHDTVLKIPYCHERNLSSLSERIASHNQIQTPQGAIPIKGEIAIVSSSDDRNLIGESMKFLNFFQYKSRDHSMPYVWYRMWMVRKTWALLWRDTTVRVVESGIYGKWESNYEATKRINYLKGASKMWNSGNILKHNMESPYKTKNFFMWTHLAGGRTREGSDTEPIGMPVLVSVFELLCLCVYASCVGLICEVVIYHKLFMMNKYLVSDTV</sequence>
<dbReference type="EMBL" id="CAXLJM020000075">
    <property type="protein sequence ID" value="CAL8128767.1"/>
    <property type="molecule type" value="Genomic_DNA"/>
</dbReference>
<proteinExistence type="predicted"/>
<accession>A0ABP1RIB4</accession>